<reference evidence="4" key="1">
    <citation type="submission" date="2025-08" db="UniProtKB">
        <authorList>
            <consortium name="Ensembl"/>
        </authorList>
    </citation>
    <scope>IDENTIFICATION</scope>
</reference>
<evidence type="ECO:0000313" key="4">
    <source>
        <dbReference type="Ensembl" id="ENSSLDP00000018101.1"/>
    </source>
</evidence>
<dbReference type="STRING" id="1841481.ENSSLDP00000018101"/>
<protein>
    <recommendedName>
        <fullName evidence="3">Spermatogenesis-associated protein 6 N-terminal domain-containing protein</fullName>
    </recommendedName>
</protein>
<dbReference type="PANTHER" id="PTHR16435:SF6">
    <property type="entry name" value="IP09370P"/>
    <property type="match status" value="1"/>
</dbReference>
<comment type="similarity">
    <text evidence="1">Belongs to the SPATA6 family.</text>
</comment>
<keyword evidence="5" id="KW-1185">Reference proteome</keyword>
<evidence type="ECO:0000259" key="3">
    <source>
        <dbReference type="Pfam" id="PF14909"/>
    </source>
</evidence>
<dbReference type="GeneTree" id="ENSGT00530000063821"/>
<dbReference type="InterPro" id="IPR042769">
    <property type="entry name" value="SPATA6_fam"/>
</dbReference>
<reference evidence="4" key="2">
    <citation type="submission" date="2025-09" db="UniProtKB">
        <authorList>
            <consortium name="Ensembl"/>
        </authorList>
    </citation>
    <scope>IDENTIFICATION</scope>
</reference>
<name>A0A3B4XNP6_SERLL</name>
<evidence type="ECO:0000256" key="1">
    <source>
        <dbReference type="ARBA" id="ARBA00006215"/>
    </source>
</evidence>
<dbReference type="GO" id="GO:0007283">
    <property type="term" value="P:spermatogenesis"/>
    <property type="evidence" value="ECO:0007669"/>
    <property type="project" value="InterPro"/>
</dbReference>
<organism evidence="4 5">
    <name type="scientific">Seriola lalandi dorsalis</name>
    <dbReference type="NCBI Taxonomy" id="1841481"/>
    <lineage>
        <taxon>Eukaryota</taxon>
        <taxon>Metazoa</taxon>
        <taxon>Chordata</taxon>
        <taxon>Craniata</taxon>
        <taxon>Vertebrata</taxon>
        <taxon>Euteleostomi</taxon>
        <taxon>Actinopterygii</taxon>
        <taxon>Neopterygii</taxon>
        <taxon>Teleostei</taxon>
        <taxon>Neoteleostei</taxon>
        <taxon>Acanthomorphata</taxon>
        <taxon>Carangaria</taxon>
        <taxon>Carangiformes</taxon>
        <taxon>Carangidae</taxon>
        <taxon>Seriola</taxon>
    </lineage>
</organism>
<feature type="domain" description="Spermatogenesis-associated protein 6 N-terminal" evidence="3">
    <location>
        <begin position="19"/>
        <end position="87"/>
    </location>
</feature>
<dbReference type="AlphaFoldDB" id="A0A3B4XNP6"/>
<dbReference type="Pfam" id="PF14909">
    <property type="entry name" value="SPATA6"/>
    <property type="match status" value="1"/>
</dbReference>
<dbReference type="GO" id="GO:0032027">
    <property type="term" value="F:myosin light chain binding"/>
    <property type="evidence" value="ECO:0007669"/>
    <property type="project" value="InterPro"/>
</dbReference>
<accession>A0A3B4XNP6</accession>
<evidence type="ECO:0000313" key="5">
    <source>
        <dbReference type="Proteomes" id="UP000261360"/>
    </source>
</evidence>
<dbReference type="Proteomes" id="UP000261360">
    <property type="component" value="Unplaced"/>
</dbReference>
<evidence type="ECO:0000256" key="2">
    <source>
        <dbReference type="ARBA" id="ARBA00022553"/>
    </source>
</evidence>
<dbReference type="PANTHER" id="PTHR16435">
    <property type="entry name" value="SPERMATOGENESIS-ASSOCIATED PROTEIN 6 SPATA6"/>
    <property type="match status" value="1"/>
</dbReference>
<proteinExistence type="inferred from homology"/>
<sequence length="100" mass="11240">MGRTALVAPATKARSCSIHGNKVSCPGVHLQAKDDIYLSMCFMSQYRQSKCLPAVFPLLFHEKMMFEKIFRQAVDPGDIAVMLECKLSFILNTHLSHLLL</sequence>
<dbReference type="GO" id="GO:0120212">
    <property type="term" value="C:sperm head-tail coupling apparatus"/>
    <property type="evidence" value="ECO:0007669"/>
    <property type="project" value="InterPro"/>
</dbReference>
<dbReference type="Ensembl" id="ENSSLDT00000018717.1">
    <property type="protein sequence ID" value="ENSSLDP00000018101.1"/>
    <property type="gene ID" value="ENSSLDG00000014251.1"/>
</dbReference>
<keyword evidence="2" id="KW-0597">Phosphoprotein</keyword>
<dbReference type="InterPro" id="IPR032732">
    <property type="entry name" value="SPATA6_N"/>
</dbReference>